<dbReference type="PANTHER" id="PTHR42085">
    <property type="entry name" value="F-BOX DOMAIN-CONTAINING PROTEIN"/>
    <property type="match status" value="1"/>
</dbReference>
<keyword evidence="2" id="KW-1185">Reference proteome</keyword>
<accession>A0ABR1S7J7</accession>
<dbReference type="Proteomes" id="UP001396898">
    <property type="component" value="Unassembled WGS sequence"/>
</dbReference>
<name>A0ABR1S7J7_9PEZI</name>
<protein>
    <submittedName>
        <fullName evidence="1">Uncharacterized protein</fullName>
    </submittedName>
</protein>
<sequence length="260" mass="30166">MAETKKPYGWFDFPPEIRNMIYREALSAPDSEQELLPPLLPPVSRRLLSSDMCIYIDMFLKRFARKERLRRLPKQPLPLAVSLLRASKRVYAEAVGILYGENTMRLDNAPEVTDFMLRLIGRGSANFIRRASFPYSCQPLLNSYIGIAHDEREQRRKPESNAIVRLAEHCPGLREIVLKEAAILDDDWLDPYGSEEEEMEEVVVLEAFSRLNVYLWTAFPCLQRVVAQLRPPNPFTPRYLPALEDRMREAGWTVVVEENR</sequence>
<evidence type="ECO:0000313" key="2">
    <source>
        <dbReference type="Proteomes" id="UP001396898"/>
    </source>
</evidence>
<dbReference type="EMBL" id="JAQQWI010000007">
    <property type="protein sequence ID" value="KAK8027027.1"/>
    <property type="molecule type" value="Genomic_DNA"/>
</dbReference>
<reference evidence="1 2" key="1">
    <citation type="submission" date="2023-01" db="EMBL/GenBank/DDBJ databases">
        <title>Analysis of 21 Apiospora genomes using comparative genomics revels a genus with tremendous synthesis potential of carbohydrate active enzymes and secondary metabolites.</title>
        <authorList>
            <person name="Sorensen T."/>
        </authorList>
    </citation>
    <scope>NUCLEOTIDE SEQUENCE [LARGE SCALE GENOMIC DNA]</scope>
    <source>
        <strain evidence="1 2">CBS 20057</strain>
    </source>
</reference>
<gene>
    <name evidence="1" type="ORF">PG991_004083</name>
</gene>
<dbReference type="PANTHER" id="PTHR42085:SF8">
    <property type="entry name" value="F-BOX DOMAIN-CONTAINING PROTEIN"/>
    <property type="match status" value="1"/>
</dbReference>
<comment type="caution">
    <text evidence="1">The sequence shown here is derived from an EMBL/GenBank/DDBJ whole genome shotgun (WGS) entry which is preliminary data.</text>
</comment>
<evidence type="ECO:0000313" key="1">
    <source>
        <dbReference type="EMBL" id="KAK8027027.1"/>
    </source>
</evidence>
<dbReference type="InterPro" id="IPR038883">
    <property type="entry name" value="AN11006-like"/>
</dbReference>
<organism evidence="1 2">
    <name type="scientific">Apiospora marii</name>
    <dbReference type="NCBI Taxonomy" id="335849"/>
    <lineage>
        <taxon>Eukaryota</taxon>
        <taxon>Fungi</taxon>
        <taxon>Dikarya</taxon>
        <taxon>Ascomycota</taxon>
        <taxon>Pezizomycotina</taxon>
        <taxon>Sordariomycetes</taxon>
        <taxon>Xylariomycetidae</taxon>
        <taxon>Amphisphaeriales</taxon>
        <taxon>Apiosporaceae</taxon>
        <taxon>Apiospora</taxon>
    </lineage>
</organism>
<proteinExistence type="predicted"/>